<proteinExistence type="predicted"/>
<keyword evidence="1" id="KW-1133">Transmembrane helix</keyword>
<organism evidence="2 3">
    <name type="scientific">Lophiotrema nucula</name>
    <dbReference type="NCBI Taxonomy" id="690887"/>
    <lineage>
        <taxon>Eukaryota</taxon>
        <taxon>Fungi</taxon>
        <taxon>Dikarya</taxon>
        <taxon>Ascomycota</taxon>
        <taxon>Pezizomycotina</taxon>
        <taxon>Dothideomycetes</taxon>
        <taxon>Pleosporomycetidae</taxon>
        <taxon>Pleosporales</taxon>
        <taxon>Lophiotremataceae</taxon>
        <taxon>Lophiotrema</taxon>
    </lineage>
</organism>
<dbReference type="Proteomes" id="UP000799770">
    <property type="component" value="Unassembled WGS sequence"/>
</dbReference>
<reference evidence="2" key="1">
    <citation type="journal article" date="2020" name="Stud. Mycol.">
        <title>101 Dothideomycetes genomes: a test case for predicting lifestyles and emergence of pathogens.</title>
        <authorList>
            <person name="Haridas S."/>
            <person name="Albert R."/>
            <person name="Binder M."/>
            <person name="Bloem J."/>
            <person name="Labutti K."/>
            <person name="Salamov A."/>
            <person name="Andreopoulos B."/>
            <person name="Baker S."/>
            <person name="Barry K."/>
            <person name="Bills G."/>
            <person name="Bluhm B."/>
            <person name="Cannon C."/>
            <person name="Castanera R."/>
            <person name="Culley D."/>
            <person name="Daum C."/>
            <person name="Ezra D."/>
            <person name="Gonzalez J."/>
            <person name="Henrissat B."/>
            <person name="Kuo A."/>
            <person name="Liang C."/>
            <person name="Lipzen A."/>
            <person name="Lutzoni F."/>
            <person name="Magnuson J."/>
            <person name="Mondo S."/>
            <person name="Nolan M."/>
            <person name="Ohm R."/>
            <person name="Pangilinan J."/>
            <person name="Park H.-J."/>
            <person name="Ramirez L."/>
            <person name="Alfaro M."/>
            <person name="Sun H."/>
            <person name="Tritt A."/>
            <person name="Yoshinaga Y."/>
            <person name="Zwiers L.-H."/>
            <person name="Turgeon B."/>
            <person name="Goodwin S."/>
            <person name="Spatafora J."/>
            <person name="Crous P."/>
            <person name="Grigoriev I."/>
        </authorList>
    </citation>
    <scope>NUCLEOTIDE SEQUENCE</scope>
    <source>
        <strain evidence="2">CBS 627.86</strain>
    </source>
</reference>
<name>A0A6A5YNN2_9PLEO</name>
<keyword evidence="1" id="KW-0472">Membrane</keyword>
<dbReference type="OrthoDB" id="3685345at2759"/>
<evidence type="ECO:0000313" key="3">
    <source>
        <dbReference type="Proteomes" id="UP000799770"/>
    </source>
</evidence>
<keyword evidence="1" id="KW-0812">Transmembrane</keyword>
<feature type="transmembrane region" description="Helical" evidence="1">
    <location>
        <begin position="26"/>
        <end position="46"/>
    </location>
</feature>
<dbReference type="AlphaFoldDB" id="A0A6A5YNN2"/>
<accession>A0A6A5YNN2</accession>
<sequence length="311" mass="36386">MVHEKLASNARIVVDKTQQQPVSHTFTTQIVLWVPLLFTLMLRGALIEGFKNSRRNARTCRDFCTPTHLVVRSKTSWNTPRGCTSRCRYSSCVGTLVWIRSPKNLKVFAFWLHFLTTLAIRCVSSISGWMVLPSHYAIIFNSNSIGKPLFLWLLVELRFWDWTYLGRYSDGYFDEERRCVLNQHGMKIHTFVAKDWKPDTREAKYVSDIISKTSDRIGFNIFNTYIPRYLPEPDVIVRLSYIHLVDNIIHVVWLRYFYEHGPYTIYINNSELLTVSVFTQLVIYTYARMKSHIVFTNNELPLVEVKSTAPL</sequence>
<feature type="transmembrane region" description="Helical" evidence="1">
    <location>
        <begin position="108"/>
        <end position="130"/>
    </location>
</feature>
<protein>
    <submittedName>
        <fullName evidence="2">Uncharacterized protein</fullName>
    </submittedName>
</protein>
<keyword evidence="3" id="KW-1185">Reference proteome</keyword>
<dbReference type="EMBL" id="ML977346">
    <property type="protein sequence ID" value="KAF2108746.1"/>
    <property type="molecule type" value="Genomic_DNA"/>
</dbReference>
<gene>
    <name evidence="2" type="ORF">BDV96DRAFT_605497</name>
</gene>
<evidence type="ECO:0000313" key="2">
    <source>
        <dbReference type="EMBL" id="KAF2108746.1"/>
    </source>
</evidence>
<evidence type="ECO:0000256" key="1">
    <source>
        <dbReference type="SAM" id="Phobius"/>
    </source>
</evidence>